<organism evidence="2 3">
    <name type="scientific">Rhodofomes roseus</name>
    <dbReference type="NCBI Taxonomy" id="34475"/>
    <lineage>
        <taxon>Eukaryota</taxon>
        <taxon>Fungi</taxon>
        <taxon>Dikarya</taxon>
        <taxon>Basidiomycota</taxon>
        <taxon>Agaricomycotina</taxon>
        <taxon>Agaricomycetes</taxon>
        <taxon>Polyporales</taxon>
        <taxon>Rhodofomes</taxon>
    </lineage>
</organism>
<comment type="caution">
    <text evidence="2">The sequence shown here is derived from an EMBL/GenBank/DDBJ whole genome shotgun (WGS) entry which is preliminary data.</text>
</comment>
<reference evidence="2 3" key="1">
    <citation type="journal article" date="2021" name="Environ. Microbiol.">
        <title>Gene family expansions and transcriptome signatures uncover fungal adaptations to wood decay.</title>
        <authorList>
            <person name="Hage H."/>
            <person name="Miyauchi S."/>
            <person name="Viragh M."/>
            <person name="Drula E."/>
            <person name="Min B."/>
            <person name="Chaduli D."/>
            <person name="Navarro D."/>
            <person name="Favel A."/>
            <person name="Norest M."/>
            <person name="Lesage-Meessen L."/>
            <person name="Balint B."/>
            <person name="Merenyi Z."/>
            <person name="de Eugenio L."/>
            <person name="Morin E."/>
            <person name="Martinez A.T."/>
            <person name="Baldrian P."/>
            <person name="Stursova M."/>
            <person name="Martinez M.J."/>
            <person name="Novotny C."/>
            <person name="Magnuson J.K."/>
            <person name="Spatafora J.W."/>
            <person name="Maurice S."/>
            <person name="Pangilinan J."/>
            <person name="Andreopoulos W."/>
            <person name="LaButti K."/>
            <person name="Hundley H."/>
            <person name="Na H."/>
            <person name="Kuo A."/>
            <person name="Barry K."/>
            <person name="Lipzen A."/>
            <person name="Henrissat B."/>
            <person name="Riley R."/>
            <person name="Ahrendt S."/>
            <person name="Nagy L.G."/>
            <person name="Grigoriev I.V."/>
            <person name="Martin F."/>
            <person name="Rosso M.N."/>
        </authorList>
    </citation>
    <scope>NUCLEOTIDE SEQUENCE [LARGE SCALE GENOMIC DNA]</scope>
    <source>
        <strain evidence="2 3">CIRM-BRFM 1785</strain>
    </source>
</reference>
<keyword evidence="3" id="KW-1185">Reference proteome</keyword>
<evidence type="ECO:0000313" key="3">
    <source>
        <dbReference type="Proteomes" id="UP000814176"/>
    </source>
</evidence>
<sequence>MFTLFNNPVRLAPARRNEKVPVSVQQLATSSSESDDSVLREAILQIVSVWLNRLSLVSGIASFFSSIDSLLFSIASTSTHIGDPDAPWSALDKLTTASFAGALIFHVCSAILAFVASFILVRLELIDADDQEDKATGGTLASAGGTASTAALRDLEQVGDKNKHVLRPSGSSAPAVDTTTLSDTASIARNPVYARVTVSCFRPLSTYTTNLSKGIPSPAQPAEMADAILNPPIQLLSRCHSLAVWMSVIGFVLGIIGILAYAWVSTPAAVSIFSTACLGVCLAVMVIAIL</sequence>
<keyword evidence="1" id="KW-1133">Transmembrane helix</keyword>
<evidence type="ECO:0000256" key="1">
    <source>
        <dbReference type="SAM" id="Phobius"/>
    </source>
</evidence>
<proteinExistence type="predicted"/>
<keyword evidence="1" id="KW-0472">Membrane</keyword>
<feature type="transmembrane region" description="Helical" evidence="1">
    <location>
        <begin position="270"/>
        <end position="289"/>
    </location>
</feature>
<keyword evidence="1" id="KW-0812">Transmembrane</keyword>
<dbReference type="GeneID" id="72009760"/>
<dbReference type="Proteomes" id="UP000814176">
    <property type="component" value="Unassembled WGS sequence"/>
</dbReference>
<feature type="transmembrane region" description="Helical" evidence="1">
    <location>
        <begin position="242"/>
        <end position="264"/>
    </location>
</feature>
<dbReference type="RefSeq" id="XP_047776776.1">
    <property type="nucleotide sequence ID" value="XM_047929028.1"/>
</dbReference>
<dbReference type="EMBL" id="JADCUA010000016">
    <property type="protein sequence ID" value="KAH9834120.1"/>
    <property type="molecule type" value="Genomic_DNA"/>
</dbReference>
<accession>A0ABQ8K9U1</accession>
<feature type="transmembrane region" description="Helical" evidence="1">
    <location>
        <begin position="54"/>
        <end position="76"/>
    </location>
</feature>
<evidence type="ECO:0000313" key="2">
    <source>
        <dbReference type="EMBL" id="KAH9834120.1"/>
    </source>
</evidence>
<name>A0ABQ8K9U1_9APHY</name>
<feature type="transmembrane region" description="Helical" evidence="1">
    <location>
        <begin position="96"/>
        <end position="121"/>
    </location>
</feature>
<protein>
    <recommendedName>
        <fullName evidence="4">Transmembrane protein</fullName>
    </recommendedName>
</protein>
<evidence type="ECO:0008006" key="4">
    <source>
        <dbReference type="Google" id="ProtNLM"/>
    </source>
</evidence>
<gene>
    <name evidence="2" type="ORF">C8Q71DRAFT_909123</name>
</gene>